<protein>
    <submittedName>
        <fullName evidence="1">Uncharacterized protein</fullName>
    </submittedName>
</protein>
<reference evidence="1" key="1">
    <citation type="submission" date="2019-05" db="EMBL/GenBank/DDBJ databases">
        <authorList>
            <person name="Naeem R."/>
            <person name="Antony C."/>
            <person name="Guan Q."/>
        </authorList>
    </citation>
    <scope>NUCLEOTIDE SEQUENCE</scope>
    <source>
        <strain evidence="1">1</strain>
    </source>
</reference>
<proteinExistence type="predicted"/>
<accession>A0A653FJN5</accession>
<dbReference type="GeneID" id="93457321"/>
<organism evidence="1">
    <name type="scientific">Mycolicibacterium smegmatis</name>
    <name type="common">Mycobacterium smegmatis</name>
    <dbReference type="NCBI Taxonomy" id="1772"/>
    <lineage>
        <taxon>Bacteria</taxon>
        <taxon>Bacillati</taxon>
        <taxon>Actinomycetota</taxon>
        <taxon>Actinomycetes</taxon>
        <taxon>Mycobacteriales</taxon>
        <taxon>Mycobacteriaceae</taxon>
        <taxon>Mycolicibacterium</taxon>
    </lineage>
</organism>
<dbReference type="EMBL" id="LR589649">
    <property type="protein sequence ID" value="VTP09827.1"/>
    <property type="molecule type" value="Genomic_DNA"/>
</dbReference>
<gene>
    <name evidence="1" type="ORF">BIN_B_04163</name>
</gene>
<sequence>MTGFDTAWEPQWLAVVSDDAEFRLISRWTDVVLRLTDGRVDRNYRICGSTIAVADAGESAPAVTLTGSPEAWTAFLTATPEPQAHHILAMQRRREDFSIDGKTALLQNLNVLNRVMELMRTVASGYRRGAA</sequence>
<dbReference type="RefSeq" id="WP_014877419.1">
    <property type="nucleotide sequence ID" value="NZ_CP009495.1"/>
</dbReference>
<evidence type="ECO:0000313" key="1">
    <source>
        <dbReference type="EMBL" id="VTP09827.1"/>
    </source>
</evidence>
<dbReference type="AlphaFoldDB" id="A0A653FJN5"/>
<name>A0A653FJN5_MYCSM</name>
<dbReference type="KEGG" id="msn:LI99_12610"/>
<dbReference type="KEGG" id="msh:LI98_12615"/>